<dbReference type="Proteomes" id="UP000243723">
    <property type="component" value="Unassembled WGS sequence"/>
</dbReference>
<dbReference type="CDD" id="cd07992">
    <property type="entry name" value="LPLAT_AAK14816-like"/>
    <property type="match status" value="1"/>
</dbReference>
<dbReference type="PANTHER" id="PTHR31605">
    <property type="entry name" value="GLYCEROL-3-PHOSPHATE O-ACYLTRANSFERASE 1"/>
    <property type="match status" value="1"/>
</dbReference>
<feature type="transmembrane region" description="Helical" evidence="2">
    <location>
        <begin position="472"/>
        <end position="494"/>
    </location>
</feature>
<dbReference type="GO" id="GO:0016287">
    <property type="term" value="F:glycerone-phosphate O-acyltransferase activity"/>
    <property type="evidence" value="ECO:0007669"/>
    <property type="project" value="TreeGrafter"/>
</dbReference>
<name>A0A2P7YIV2_9PEZI</name>
<feature type="transmembrane region" description="Helical" evidence="2">
    <location>
        <begin position="421"/>
        <end position="441"/>
    </location>
</feature>
<keyword evidence="5" id="KW-1185">Reference proteome</keyword>
<proteinExistence type="predicted"/>
<protein>
    <recommendedName>
        <fullName evidence="3">Phospholipid/glycerol acyltransferase domain-containing protein</fullName>
    </recommendedName>
</protein>
<gene>
    <name evidence="4" type="ORF">B9Z65_5682</name>
</gene>
<feature type="transmembrane region" description="Helical" evidence="2">
    <location>
        <begin position="12"/>
        <end position="29"/>
    </location>
</feature>
<feature type="compositionally biased region" description="Polar residues" evidence="1">
    <location>
        <begin position="697"/>
        <end position="714"/>
    </location>
</feature>
<dbReference type="Pfam" id="PF01553">
    <property type="entry name" value="Acyltransferase"/>
    <property type="match status" value="1"/>
</dbReference>
<dbReference type="SUPFAM" id="SSF69593">
    <property type="entry name" value="Glycerol-3-phosphate (1)-acyltransferase"/>
    <property type="match status" value="1"/>
</dbReference>
<feature type="compositionally biased region" description="Polar residues" evidence="1">
    <location>
        <begin position="666"/>
        <end position="685"/>
    </location>
</feature>
<reference evidence="4 5" key="1">
    <citation type="submission" date="2017-05" db="EMBL/GenBank/DDBJ databases">
        <title>Draft genome sequence of Elsinoe australis.</title>
        <authorList>
            <person name="Cheng Q."/>
        </authorList>
    </citation>
    <scope>NUCLEOTIDE SEQUENCE [LARGE SCALE GENOMIC DNA]</scope>
    <source>
        <strain evidence="4 5">NL1</strain>
    </source>
</reference>
<dbReference type="OrthoDB" id="2427554at2759"/>
<comment type="caution">
    <text evidence="4">The sequence shown here is derived from an EMBL/GenBank/DDBJ whole genome shotgun (WGS) entry which is preliminary data.</text>
</comment>
<dbReference type="InterPro" id="IPR052744">
    <property type="entry name" value="GPAT/DAPAT"/>
</dbReference>
<organism evidence="4 5">
    <name type="scientific">Elsinoe australis</name>
    <dbReference type="NCBI Taxonomy" id="40998"/>
    <lineage>
        <taxon>Eukaryota</taxon>
        <taxon>Fungi</taxon>
        <taxon>Dikarya</taxon>
        <taxon>Ascomycota</taxon>
        <taxon>Pezizomycotina</taxon>
        <taxon>Dothideomycetes</taxon>
        <taxon>Dothideomycetidae</taxon>
        <taxon>Myriangiales</taxon>
        <taxon>Elsinoaceae</taxon>
        <taxon>Elsinoe</taxon>
    </lineage>
</organism>
<dbReference type="EMBL" id="NHZQ01000422">
    <property type="protein sequence ID" value="PSK35867.1"/>
    <property type="molecule type" value="Genomic_DNA"/>
</dbReference>
<evidence type="ECO:0000313" key="5">
    <source>
        <dbReference type="Proteomes" id="UP000243723"/>
    </source>
</evidence>
<evidence type="ECO:0000259" key="3">
    <source>
        <dbReference type="SMART" id="SM00563"/>
    </source>
</evidence>
<evidence type="ECO:0000313" key="4">
    <source>
        <dbReference type="EMBL" id="PSK35867.1"/>
    </source>
</evidence>
<dbReference type="GO" id="GO:0008654">
    <property type="term" value="P:phospholipid biosynthetic process"/>
    <property type="evidence" value="ECO:0007669"/>
    <property type="project" value="TreeGrafter"/>
</dbReference>
<feature type="transmembrane region" description="Helical" evidence="2">
    <location>
        <begin position="506"/>
        <end position="528"/>
    </location>
</feature>
<feature type="domain" description="Phospholipid/glycerol acyltransferase" evidence="3">
    <location>
        <begin position="47"/>
        <end position="274"/>
    </location>
</feature>
<keyword evidence="2" id="KW-0812">Transmembrane</keyword>
<dbReference type="STRING" id="40998.A0A2P7YIV2"/>
<sequence length="752" mass="84129">MPKSRERIAGDLVYDAFLWIFSIIVELFFREIHPRSTWKVPRKGPLIIVAAPHANQFVDPLILMRVLRQDVHRRVNWLIAEKSMKRKFIGFGASLVGSVPVGRALDVKKSAKGLVYLPDPEGDPTLIKGRGTDFTSSEYMVGGLIVLPTVNNEAANTEIKEIVSKDEIRVKKPFKGPVAYKQLTGKEGQDGGRDGEFEGTKFSVAPHVDQSAVYDAVFTKLQQGGCIGIFPEGGSHDRTELLPLKPGVAIMALGALAENPDCGVKIVPCGMNYFHAHKFRSRAVVEFGTPVEVPPELVEKYKNGQKREAVGELLDTVYQALVSVTVVSPDYDTLMLIQAVRRLYNPKGKKLPLPMIVELNRRLVKGYQTYKNDPRIINLKKSILDYNKTLMMLNIRDHQVSYAKFPLWKTFGLFFYRLGKLMVLSTVVLPGAFLFAPVFIAGKIMSIKKAKEALAASSVKVQARDVVATWKILVSMALAPVLYTTYNILLAIWHHKNRIGGRAPDWVPYWAIFLFGYIFFPAITFGALRFGEVAMDIFKSLRPLFLSLHPTSGNTMHKLRVRRAELVEQVTNVINELGPELYPDFDHYRIISDPTHPLSPLNSRPQTPRERSRARHDAGLKMTPDSTSPVSPVFERKSPSYGNDHLPRNESFKNLGSVGIFATRPGTPNRSRSRTNSNTGLSALSSGDGIKPMKPMTSMSSTKPDVEQLSQKINSAMKERGRRRRSEEVDGSWILSGDVDDDEMEEEAKKNI</sequence>
<dbReference type="AlphaFoldDB" id="A0A2P7YIV2"/>
<keyword evidence="2" id="KW-1133">Transmembrane helix</keyword>
<dbReference type="SMART" id="SM00563">
    <property type="entry name" value="PlsC"/>
    <property type="match status" value="1"/>
</dbReference>
<dbReference type="GO" id="GO:0004366">
    <property type="term" value="F:glycerol-3-phosphate O-acyltransferase activity"/>
    <property type="evidence" value="ECO:0007669"/>
    <property type="project" value="TreeGrafter"/>
</dbReference>
<evidence type="ECO:0000256" key="2">
    <source>
        <dbReference type="SAM" id="Phobius"/>
    </source>
</evidence>
<dbReference type="InterPro" id="IPR002123">
    <property type="entry name" value="Plipid/glycerol_acylTrfase"/>
</dbReference>
<feature type="region of interest" description="Disordered" evidence="1">
    <location>
        <begin position="596"/>
        <end position="752"/>
    </location>
</feature>
<evidence type="ECO:0000256" key="1">
    <source>
        <dbReference type="SAM" id="MobiDB-lite"/>
    </source>
</evidence>
<feature type="compositionally biased region" description="Basic and acidic residues" evidence="1">
    <location>
        <begin position="607"/>
        <end position="619"/>
    </location>
</feature>
<accession>A0A2P7YIV2</accession>
<dbReference type="PANTHER" id="PTHR31605:SF0">
    <property type="entry name" value="GLYCEROL-3-PHOSPHATE O-ACYLTRANSFERASE 1"/>
    <property type="match status" value="1"/>
</dbReference>
<keyword evidence="2" id="KW-0472">Membrane</keyword>